<accession>A0A1S8NJS2</accession>
<sequence length="418" mass="48177">MAIIKPFKGIRPVSELASKIAALPYDVMNSDEAREMVADNPYSFLHVDRAEVDLDPSIDVHDKRVYEKARENLDRMIKDGEYIQDKRPCLYIYRQIMNGRAQTGIVFCASIDDYMNNIIKKHEFTRADKEEDRINHVDYCDANTGPIFLTYKEDQIASEIIEAWIENESKRKPIYNFVAEDGISHIVWIIDNEIIINELIDLFKEVDYLYIADGHHRSASAVKVGLKRRKENPHYTGEEEFNYFLAVAFPDNDLMVMDYNRVVKDLNGLTKDQLIGKLEEKFTVAESSSEEPVKPAKKHTFGMYLENKWYVLEAKDGTYNAEDPIDSLDVAILQNNVLTPILGIEDVRTSDRIDFIGGIRGLKELERRVNKDMKVAFSMYPTEVSDIMNVADIGEVMPPKSTWFEPKLRSGLFVHQLK</sequence>
<evidence type="ECO:0000313" key="1">
    <source>
        <dbReference type="EMBL" id="OOM16687.1"/>
    </source>
</evidence>
<reference evidence="1 2" key="1">
    <citation type="submission" date="2016-05" db="EMBL/GenBank/DDBJ databases">
        <title>Microbial solvent formation.</title>
        <authorList>
            <person name="Poehlein A."/>
            <person name="Montoya Solano J.D."/>
            <person name="Flitsch S."/>
            <person name="Krabben P."/>
            <person name="Duerre P."/>
            <person name="Daniel R."/>
        </authorList>
    </citation>
    <scope>NUCLEOTIDE SEQUENCE [LARGE SCALE GENOMIC DNA]</scope>
    <source>
        <strain evidence="1 2">L1-8</strain>
    </source>
</reference>
<dbReference type="Pfam" id="PF06245">
    <property type="entry name" value="DUF1015"/>
    <property type="match status" value="1"/>
</dbReference>
<proteinExistence type="predicted"/>
<dbReference type="Proteomes" id="UP000191154">
    <property type="component" value="Unassembled WGS sequence"/>
</dbReference>
<dbReference type="PANTHER" id="PTHR36454">
    <property type="entry name" value="LMO2823 PROTEIN"/>
    <property type="match status" value="1"/>
</dbReference>
<dbReference type="InterPro" id="IPR008323">
    <property type="entry name" value="UCP033563"/>
</dbReference>
<dbReference type="PIRSF" id="PIRSF033563">
    <property type="entry name" value="UCP033563"/>
    <property type="match status" value="1"/>
</dbReference>
<dbReference type="EMBL" id="LZYZ01000001">
    <property type="protein sequence ID" value="OOM16687.1"/>
    <property type="molecule type" value="Genomic_DNA"/>
</dbReference>
<evidence type="ECO:0008006" key="3">
    <source>
        <dbReference type="Google" id="ProtNLM"/>
    </source>
</evidence>
<protein>
    <recommendedName>
        <fullName evidence="3">DUF1015 domain-containing protein</fullName>
    </recommendedName>
</protein>
<dbReference type="AlphaFoldDB" id="A0A1S8NJS2"/>
<gene>
    <name evidence="1" type="ORF">CLOSAC_09790</name>
</gene>
<name>A0A1S8NJS2_CLOSA</name>
<evidence type="ECO:0000313" key="2">
    <source>
        <dbReference type="Proteomes" id="UP000191154"/>
    </source>
</evidence>
<organism evidence="1 2">
    <name type="scientific">Clostridium saccharobutylicum</name>
    <dbReference type="NCBI Taxonomy" id="169679"/>
    <lineage>
        <taxon>Bacteria</taxon>
        <taxon>Bacillati</taxon>
        <taxon>Bacillota</taxon>
        <taxon>Clostridia</taxon>
        <taxon>Eubacteriales</taxon>
        <taxon>Clostridiaceae</taxon>
        <taxon>Clostridium</taxon>
    </lineage>
</organism>
<dbReference type="RefSeq" id="WP_077864366.1">
    <property type="nucleotide sequence ID" value="NZ_LZYZ01000001.1"/>
</dbReference>
<comment type="caution">
    <text evidence="1">The sequence shown here is derived from an EMBL/GenBank/DDBJ whole genome shotgun (WGS) entry which is preliminary data.</text>
</comment>
<dbReference type="STRING" id="169679.CSACC_43660"/>
<dbReference type="PANTHER" id="PTHR36454:SF1">
    <property type="entry name" value="DUF1015 DOMAIN-CONTAINING PROTEIN"/>
    <property type="match status" value="1"/>
</dbReference>